<accession>A0A1M5Y3M3</accession>
<dbReference type="PANTHER" id="PTHR39450">
    <property type="entry name" value="MOLYBDOPTERIN OXIDOREDUCTASE, 4FE-4S CLUSTER-BINDING SUBUNIT"/>
    <property type="match status" value="1"/>
</dbReference>
<dbReference type="InterPro" id="IPR012460">
    <property type="entry name" value="DUF1667"/>
</dbReference>
<evidence type="ECO:0008006" key="3">
    <source>
        <dbReference type="Google" id="ProtNLM"/>
    </source>
</evidence>
<evidence type="ECO:0000313" key="2">
    <source>
        <dbReference type="Proteomes" id="UP000184447"/>
    </source>
</evidence>
<dbReference type="InterPro" id="IPR036593">
    <property type="entry name" value="CPE0013-like_sf"/>
</dbReference>
<dbReference type="Proteomes" id="UP000184447">
    <property type="component" value="Unassembled WGS sequence"/>
</dbReference>
<reference evidence="1 2" key="1">
    <citation type="submission" date="2016-11" db="EMBL/GenBank/DDBJ databases">
        <authorList>
            <person name="Jaros S."/>
            <person name="Januszkiewicz K."/>
            <person name="Wedrychowicz H."/>
        </authorList>
    </citation>
    <scope>NUCLEOTIDE SEQUENCE [LARGE SCALE GENOMIC DNA]</scope>
    <source>
        <strain evidence="1 2">DSM 8605</strain>
    </source>
</reference>
<dbReference type="PANTHER" id="PTHR39450:SF1">
    <property type="entry name" value="DUF1667 DOMAIN-CONTAINING PROTEIN"/>
    <property type="match status" value="1"/>
</dbReference>
<sequence length="76" mass="8411">MENNKEVFTTIIRLKDRKGRMLPVKTSKPIDVDLFIECSKALGRIHGNIPVNVGEVICSNILNTGADILSCKTIID</sequence>
<name>A0A1M5Y3M3_9CLOT</name>
<dbReference type="STRING" id="1121316.SAMN02745207_04169"/>
<dbReference type="EMBL" id="FQXM01000051">
    <property type="protein sequence ID" value="SHI06661.1"/>
    <property type="molecule type" value="Genomic_DNA"/>
</dbReference>
<dbReference type="RefSeq" id="WP_073340950.1">
    <property type="nucleotide sequence ID" value="NZ_FQXM01000051.1"/>
</dbReference>
<proteinExistence type="predicted"/>
<dbReference type="Pfam" id="PF07892">
    <property type="entry name" value="DUF1667"/>
    <property type="match status" value="1"/>
</dbReference>
<dbReference type="AlphaFoldDB" id="A0A1M5Y3M3"/>
<organism evidence="1 2">
    <name type="scientific">Clostridium grantii DSM 8605</name>
    <dbReference type="NCBI Taxonomy" id="1121316"/>
    <lineage>
        <taxon>Bacteria</taxon>
        <taxon>Bacillati</taxon>
        <taxon>Bacillota</taxon>
        <taxon>Clostridia</taxon>
        <taxon>Eubacteriales</taxon>
        <taxon>Clostridiaceae</taxon>
        <taxon>Clostridium</taxon>
    </lineage>
</organism>
<keyword evidence="2" id="KW-1185">Reference proteome</keyword>
<evidence type="ECO:0000313" key="1">
    <source>
        <dbReference type="EMBL" id="SHI06661.1"/>
    </source>
</evidence>
<dbReference type="Gene3D" id="3.10.530.10">
    <property type="entry name" value="CPE0013-like"/>
    <property type="match status" value="1"/>
</dbReference>
<gene>
    <name evidence="1" type="ORF">SAMN02745207_04169</name>
</gene>
<dbReference type="SUPFAM" id="SSF160148">
    <property type="entry name" value="CPE0013-like"/>
    <property type="match status" value="1"/>
</dbReference>
<dbReference type="OrthoDB" id="1916594at2"/>
<protein>
    <recommendedName>
        <fullName evidence="3">DUF1667 domain-containing protein</fullName>
    </recommendedName>
</protein>